<organism evidence="1 2">
    <name type="scientific">Kwoniella heveanensis BCC8398</name>
    <dbReference type="NCBI Taxonomy" id="1296120"/>
    <lineage>
        <taxon>Eukaryota</taxon>
        <taxon>Fungi</taxon>
        <taxon>Dikarya</taxon>
        <taxon>Basidiomycota</taxon>
        <taxon>Agaricomycotina</taxon>
        <taxon>Tremellomycetes</taxon>
        <taxon>Tremellales</taxon>
        <taxon>Cryptococcaceae</taxon>
        <taxon>Kwoniella</taxon>
    </lineage>
</organism>
<reference evidence="1 2" key="1">
    <citation type="submission" date="2013-07" db="EMBL/GenBank/DDBJ databases">
        <title>The Genome Sequence of Cryptococcus heveanensis BCC8398.</title>
        <authorList>
            <consortium name="The Broad Institute Genome Sequencing Platform"/>
            <person name="Cuomo C."/>
            <person name="Litvintseva A."/>
            <person name="Chen Y."/>
            <person name="Heitman J."/>
            <person name="Sun S."/>
            <person name="Springer D."/>
            <person name="Dromer F."/>
            <person name="Young S.K."/>
            <person name="Zeng Q."/>
            <person name="Gargeya S."/>
            <person name="Fitzgerald M."/>
            <person name="Abouelleil A."/>
            <person name="Alvarado L."/>
            <person name="Berlin A.M."/>
            <person name="Chapman S.B."/>
            <person name="Dewar J."/>
            <person name="Goldberg J."/>
            <person name="Griggs A."/>
            <person name="Gujja S."/>
            <person name="Hansen M."/>
            <person name="Howarth C."/>
            <person name="Imamovic A."/>
            <person name="Larimer J."/>
            <person name="McCowan C."/>
            <person name="Murphy C."/>
            <person name="Pearson M."/>
            <person name="Priest M."/>
            <person name="Roberts A."/>
            <person name="Saif S."/>
            <person name="Shea T."/>
            <person name="Sykes S."/>
            <person name="Wortman J."/>
            <person name="Nusbaum C."/>
            <person name="Birren B."/>
        </authorList>
    </citation>
    <scope>NUCLEOTIDE SEQUENCE [LARGE SCALE GENOMIC DNA]</scope>
    <source>
        <strain evidence="1 2">BCC8398</strain>
    </source>
</reference>
<keyword evidence="2" id="KW-1185">Reference proteome</keyword>
<proteinExistence type="predicted"/>
<name>A0A1B9GVM3_9TREE</name>
<evidence type="ECO:0000313" key="2">
    <source>
        <dbReference type="Proteomes" id="UP000092666"/>
    </source>
</evidence>
<gene>
    <name evidence="1" type="ORF">I316_03112</name>
</gene>
<reference evidence="2" key="2">
    <citation type="submission" date="2013-12" db="EMBL/GenBank/DDBJ databases">
        <title>Evolution of pathogenesis and genome organization in the Tremellales.</title>
        <authorList>
            <person name="Cuomo C."/>
            <person name="Litvintseva A."/>
            <person name="Heitman J."/>
            <person name="Chen Y."/>
            <person name="Sun S."/>
            <person name="Springer D."/>
            <person name="Dromer F."/>
            <person name="Young S."/>
            <person name="Zeng Q."/>
            <person name="Chapman S."/>
            <person name="Gujja S."/>
            <person name="Saif S."/>
            <person name="Birren B."/>
        </authorList>
    </citation>
    <scope>NUCLEOTIDE SEQUENCE [LARGE SCALE GENOMIC DNA]</scope>
    <source>
        <strain evidence="2">BCC8398</strain>
    </source>
</reference>
<dbReference type="Proteomes" id="UP000092666">
    <property type="component" value="Unassembled WGS sequence"/>
</dbReference>
<accession>A0A1B9GVM3</accession>
<dbReference type="AlphaFoldDB" id="A0A1B9GVM3"/>
<evidence type="ECO:0000313" key="1">
    <source>
        <dbReference type="EMBL" id="OCF35072.1"/>
    </source>
</evidence>
<dbReference type="OrthoDB" id="2562041at2759"/>
<dbReference type="EMBL" id="KI669500">
    <property type="protein sequence ID" value="OCF35072.1"/>
    <property type="molecule type" value="Genomic_DNA"/>
</dbReference>
<sequence>MMAAAREEAAIITSEVTMAARTAVIQGGVGAERNAVMECMNPVAVRQAAEASVKSAAEDCSLLTHHLAHAPPPTSLQSTTTTTLTSLTNTASSSTASTMSSSTRTIVSRTLEDDLGTTLKEVMSNAMQTGVEEQMDEVADLAKNLVQAGGKANGPVLLTEVRESVQAVA</sequence>
<protein>
    <submittedName>
        <fullName evidence="1">Uncharacterized protein</fullName>
    </submittedName>
</protein>